<proteinExistence type="predicted"/>
<dbReference type="SMART" id="SM00304">
    <property type="entry name" value="HAMP"/>
    <property type="match status" value="1"/>
</dbReference>
<evidence type="ECO:0000313" key="4">
    <source>
        <dbReference type="EMBL" id="VBB47241.1"/>
    </source>
</evidence>
<reference evidence="4" key="1">
    <citation type="submission" date="2018-07" db="EMBL/GenBank/DDBJ databases">
        <authorList>
            <consortium name="Genoscope - CEA"/>
            <person name="William W."/>
        </authorList>
    </citation>
    <scope>NUCLEOTIDE SEQUENCE</scope>
    <source>
        <strain evidence="4">IK1</strain>
    </source>
</reference>
<name>A0A653AH03_UNCDX</name>
<dbReference type="CDD" id="cd18773">
    <property type="entry name" value="PDC1_HK_sensor"/>
    <property type="match status" value="1"/>
</dbReference>
<organism evidence="4">
    <name type="scientific">Uncultured Desulfatiglans sp</name>
    <dbReference type="NCBI Taxonomy" id="1748965"/>
    <lineage>
        <taxon>Bacteria</taxon>
        <taxon>Pseudomonadati</taxon>
        <taxon>Thermodesulfobacteriota</taxon>
        <taxon>Desulfobacteria</taxon>
        <taxon>Desulfatiglandales</taxon>
        <taxon>Desulfatiglandaceae</taxon>
        <taxon>Desulfatiglans</taxon>
        <taxon>environmental samples</taxon>
    </lineage>
</organism>
<dbReference type="PANTHER" id="PTHR43081:SF1">
    <property type="entry name" value="ADENYLATE CYCLASE, TERMINAL-DIFFERENTIATION SPECIFIC"/>
    <property type="match status" value="1"/>
</dbReference>
<evidence type="ECO:0000259" key="2">
    <source>
        <dbReference type="PROSITE" id="PS50125"/>
    </source>
</evidence>
<dbReference type="Pfam" id="PF00211">
    <property type="entry name" value="Guanylate_cyc"/>
    <property type="match status" value="1"/>
</dbReference>
<dbReference type="InterPro" id="IPR001054">
    <property type="entry name" value="A/G_cyclase"/>
</dbReference>
<dbReference type="GO" id="GO:0035556">
    <property type="term" value="P:intracellular signal transduction"/>
    <property type="evidence" value="ECO:0007669"/>
    <property type="project" value="InterPro"/>
</dbReference>
<evidence type="ECO:0000259" key="3">
    <source>
        <dbReference type="PROSITE" id="PS50885"/>
    </source>
</evidence>
<dbReference type="PROSITE" id="PS50125">
    <property type="entry name" value="GUANYLATE_CYCLASE_2"/>
    <property type="match status" value="1"/>
</dbReference>
<keyword evidence="1" id="KW-1133">Transmembrane helix</keyword>
<dbReference type="GO" id="GO:0004016">
    <property type="term" value="F:adenylate cyclase activity"/>
    <property type="evidence" value="ECO:0007669"/>
    <property type="project" value="UniProtKB-ARBA"/>
</dbReference>
<keyword evidence="1" id="KW-0812">Transmembrane</keyword>
<dbReference type="AlphaFoldDB" id="A0A653AH03"/>
<dbReference type="CDD" id="cd07302">
    <property type="entry name" value="CHD"/>
    <property type="match status" value="1"/>
</dbReference>
<feature type="transmembrane region" description="Helical" evidence="1">
    <location>
        <begin position="289"/>
        <end position="310"/>
    </location>
</feature>
<dbReference type="PROSITE" id="PS50885">
    <property type="entry name" value="HAMP"/>
    <property type="match status" value="1"/>
</dbReference>
<dbReference type="Gene3D" id="6.10.340.10">
    <property type="match status" value="1"/>
</dbReference>
<dbReference type="InterPro" id="IPR029787">
    <property type="entry name" value="Nucleotide_cyclase"/>
</dbReference>
<dbReference type="SUPFAM" id="SSF55073">
    <property type="entry name" value="Nucleotide cyclase"/>
    <property type="match status" value="1"/>
</dbReference>
<dbReference type="InterPro" id="IPR003660">
    <property type="entry name" value="HAMP_dom"/>
</dbReference>
<dbReference type="Gene3D" id="3.30.70.1230">
    <property type="entry name" value="Nucleotide cyclase"/>
    <property type="match status" value="1"/>
</dbReference>
<dbReference type="Pfam" id="PF00672">
    <property type="entry name" value="HAMP"/>
    <property type="match status" value="1"/>
</dbReference>
<accession>A0A653AH03</accession>
<feature type="domain" description="HAMP" evidence="3">
    <location>
        <begin position="311"/>
        <end position="362"/>
    </location>
</feature>
<dbReference type="EMBL" id="UPXX01000032">
    <property type="protein sequence ID" value="VBB47241.1"/>
    <property type="molecule type" value="Genomic_DNA"/>
</dbReference>
<sequence>MLKRPKLNSLQKKIAVFLLLPLTIALLGLGFFGFFFAKEVMLNEWREAAILKLQRAAHHIDMRLQAPIDWMEMFHRTGRLEDNDAQQWILDELRQMPGVLNVALTWLDPRHMSVPGFTGHGGMMDRQPGSGMSMRMMRFEQARIADVSPPTYNALTGEQSVTLTSQLNDERGETLGILTVAISFEYIMQDILNLSWWQSDTAYLVDRHGRILSQTVRAPLTRKRLGETGDPLELELLLDIQKNSHGTILGPGHPPEMVWGYYHIEEAPWTIVLFASGKRVLAPILTFRLYYGIAALLSILVLIGFIRFMVGRSVKSIAELSRAAEGVAVGDYRTLDEAGSDEIGQLVRSFNTMVEGLKERDLIVDTFGRYMDPDIARQLMQRPESLRMGGEKREVAILMSDLRHFTPICETRRPEEIIRILNRYLSAVIPIIQEHHGIIVDFFGDGILAFFDPLDGPVEPSARHAAACAVEMQEAMTALNRDASRLGLPELHMGIGLHAGEVVVGNIGSEARAKYGIVGAPVNLTQRIQSEALPGQVVCSDAIGRYIFADHRPVTMVAVKLKGVTNPVNVSVIHQATS</sequence>
<dbReference type="PANTHER" id="PTHR43081">
    <property type="entry name" value="ADENYLATE CYCLASE, TERMINAL-DIFFERENTIATION SPECIFIC-RELATED"/>
    <property type="match status" value="1"/>
</dbReference>
<dbReference type="CDD" id="cd06225">
    <property type="entry name" value="HAMP"/>
    <property type="match status" value="1"/>
</dbReference>
<gene>
    <name evidence="4" type="ORF">TRIP_B50207</name>
</gene>
<dbReference type="InterPro" id="IPR050697">
    <property type="entry name" value="Adenylyl/Guanylyl_Cyclase_3/4"/>
</dbReference>
<dbReference type="SMART" id="SM00044">
    <property type="entry name" value="CYCc"/>
    <property type="match status" value="1"/>
</dbReference>
<protein>
    <submittedName>
        <fullName evidence="4">Adenylate and Guanylate cyclase catalytic domain protein</fullName>
    </submittedName>
</protein>
<dbReference type="Gene3D" id="3.30.450.20">
    <property type="entry name" value="PAS domain"/>
    <property type="match status" value="1"/>
</dbReference>
<dbReference type="GO" id="GO:0006171">
    <property type="term" value="P:cAMP biosynthetic process"/>
    <property type="evidence" value="ECO:0007669"/>
    <property type="project" value="TreeGrafter"/>
</dbReference>
<feature type="domain" description="Guanylate cyclase" evidence="2">
    <location>
        <begin position="396"/>
        <end position="529"/>
    </location>
</feature>
<evidence type="ECO:0000256" key="1">
    <source>
        <dbReference type="SAM" id="Phobius"/>
    </source>
</evidence>
<dbReference type="GO" id="GO:0016020">
    <property type="term" value="C:membrane"/>
    <property type="evidence" value="ECO:0007669"/>
    <property type="project" value="InterPro"/>
</dbReference>
<dbReference type="SUPFAM" id="SSF158472">
    <property type="entry name" value="HAMP domain-like"/>
    <property type="match status" value="1"/>
</dbReference>
<keyword evidence="1" id="KW-0472">Membrane</keyword>